<dbReference type="SUPFAM" id="SSF51197">
    <property type="entry name" value="Clavaminate synthase-like"/>
    <property type="match status" value="1"/>
</dbReference>
<accession>A0ABV5JHZ9</accession>
<dbReference type="RefSeq" id="WP_213891428.1">
    <property type="nucleotide sequence ID" value="NZ_JAGFNU010000027.1"/>
</dbReference>
<keyword evidence="1" id="KW-0560">Oxidoreductase</keyword>
<comment type="caution">
    <text evidence="3">The sequence shown here is derived from an EMBL/GenBank/DDBJ whole genome shotgun (WGS) entry which is preliminary data.</text>
</comment>
<keyword evidence="1" id="KW-0479">Metal-binding</keyword>
<feature type="domain" description="Fe2OG dioxygenase" evidence="2">
    <location>
        <begin position="136"/>
        <end position="245"/>
    </location>
</feature>
<keyword evidence="1" id="KW-0408">Iron</keyword>
<reference evidence="3 4" key="1">
    <citation type="submission" date="2024-09" db="EMBL/GenBank/DDBJ databases">
        <authorList>
            <person name="Sun Q."/>
            <person name="Mori K."/>
        </authorList>
    </citation>
    <scope>NUCLEOTIDE SEQUENCE [LARGE SCALE GENOMIC DNA]</scope>
    <source>
        <strain evidence="3 4">CECT 8726</strain>
    </source>
</reference>
<dbReference type="EMBL" id="JBHMEA010000047">
    <property type="protein sequence ID" value="MFB9233019.1"/>
    <property type="molecule type" value="Genomic_DNA"/>
</dbReference>
<gene>
    <name evidence="3" type="ORF">ACFFUT_14605</name>
</gene>
<dbReference type="Gene3D" id="2.60.120.620">
    <property type="entry name" value="q2cbj1_9rhob like domain"/>
    <property type="match status" value="1"/>
</dbReference>
<dbReference type="InterPro" id="IPR005123">
    <property type="entry name" value="Oxoglu/Fe-dep_dioxygenase_dom"/>
</dbReference>
<evidence type="ECO:0000313" key="4">
    <source>
        <dbReference type="Proteomes" id="UP001589683"/>
    </source>
</evidence>
<proteinExistence type="inferred from homology"/>
<evidence type="ECO:0000313" key="3">
    <source>
        <dbReference type="EMBL" id="MFB9233019.1"/>
    </source>
</evidence>
<dbReference type="Pfam" id="PF23169">
    <property type="entry name" value="HalD"/>
    <property type="match status" value="1"/>
</dbReference>
<evidence type="ECO:0000259" key="2">
    <source>
        <dbReference type="PROSITE" id="PS51471"/>
    </source>
</evidence>
<dbReference type="Proteomes" id="UP001589683">
    <property type="component" value="Unassembled WGS sequence"/>
</dbReference>
<evidence type="ECO:0000256" key="1">
    <source>
        <dbReference type="RuleBase" id="RU003682"/>
    </source>
</evidence>
<dbReference type="InterPro" id="IPR056470">
    <property type="entry name" value="BesD/HalB-like"/>
</dbReference>
<protein>
    <submittedName>
        <fullName evidence="3">2OG-Fe(II) oxygenase</fullName>
    </submittedName>
</protein>
<name>A0ABV5JHZ9_9RHOB</name>
<sequence length="265" mass="29449">MNVVPPINFDLYPIEDAAAMAKIVAKSREQLDRDQYCSLPGFLTDAAIKEAAAEIASLKAQANPANSKRNCYLQRQGDPSLPPDHPRNIMHHASYRMIAADLLPAISHLKTLYFWEPFQKMVAGIVGEETLYPNEDPLQPVNVICYAERDQSAWHYDSTNAFTMTLMLQAAEAGGDFEMAPNTRVKPGDEDIPYMREVLTGQSDQVKSVGRAPGELTIFRGCNSLHRVSPVKGPRDRLMAVFVYETMSGIKGDPEVNMTVYGRKA</sequence>
<dbReference type="PROSITE" id="PS51471">
    <property type="entry name" value="FE2OG_OXY"/>
    <property type="match status" value="1"/>
</dbReference>
<organism evidence="3 4">
    <name type="scientific">Pseudohalocynthiibacter aestuariivivens</name>
    <dbReference type="NCBI Taxonomy" id="1591409"/>
    <lineage>
        <taxon>Bacteria</taxon>
        <taxon>Pseudomonadati</taxon>
        <taxon>Pseudomonadota</taxon>
        <taxon>Alphaproteobacteria</taxon>
        <taxon>Rhodobacterales</taxon>
        <taxon>Paracoccaceae</taxon>
        <taxon>Pseudohalocynthiibacter</taxon>
    </lineage>
</organism>
<comment type="similarity">
    <text evidence="1">Belongs to the iron/ascorbate-dependent oxidoreductase family.</text>
</comment>
<keyword evidence="4" id="KW-1185">Reference proteome</keyword>